<name>A0A2H1FFC8_9ARCH</name>
<reference evidence="2" key="1">
    <citation type="submission" date="2017-03" db="EMBL/GenBank/DDBJ databases">
        <authorList>
            <person name="Herbold C."/>
        </authorList>
    </citation>
    <scope>NUCLEOTIDE SEQUENCE [LARGE SCALE GENOMIC DNA]</scope>
</reference>
<keyword evidence="2" id="KW-1185">Reference proteome</keyword>
<dbReference type="AlphaFoldDB" id="A0A2H1FFC8"/>
<protein>
    <submittedName>
        <fullName evidence="1">Uncharacterized protein</fullName>
    </submittedName>
</protein>
<evidence type="ECO:0000313" key="1">
    <source>
        <dbReference type="EMBL" id="SMH71471.1"/>
    </source>
</evidence>
<dbReference type="EMBL" id="LT841358">
    <property type="protein sequence ID" value="SMH71471.1"/>
    <property type="molecule type" value="Genomic_DNA"/>
</dbReference>
<proteinExistence type="predicted"/>
<accession>A0A2H1FFC8</accession>
<organism evidence="1 2">
    <name type="scientific">Candidatus Nitrosotalea okcheonensis</name>
    <dbReference type="NCBI Taxonomy" id="1903276"/>
    <lineage>
        <taxon>Archaea</taxon>
        <taxon>Nitrososphaerota</taxon>
        <taxon>Nitrososphaeria</taxon>
        <taxon>Nitrosotaleales</taxon>
        <taxon>Nitrosotaleaceae</taxon>
        <taxon>Nitrosotalea</taxon>
    </lineage>
</organism>
<gene>
    <name evidence="1" type="ORF">NCS_11278</name>
</gene>
<dbReference type="Proteomes" id="UP000230607">
    <property type="component" value="Chromosome 1"/>
</dbReference>
<sequence>MSLPRKEYKTITVKVESHAKFLRAIKEAKKAYSGIDNSEFLDLLVDMYKKSKAQ</sequence>
<evidence type="ECO:0000313" key="2">
    <source>
        <dbReference type="Proteomes" id="UP000230607"/>
    </source>
</evidence>